<proteinExistence type="predicted"/>
<comment type="caution">
    <text evidence="1">The sequence shown here is derived from an EMBL/GenBank/DDBJ whole genome shotgun (WGS) entry which is preliminary data.</text>
</comment>
<dbReference type="Proteomes" id="UP000249390">
    <property type="component" value="Unassembled WGS sequence"/>
</dbReference>
<sequence>MDIGGKIQEVIHRISLLLHNLHIHKLRKSSILYFQFQILQIYSKLCAILCVFLSSDASDEEHLNSNHFCERDEDEGHSWPASPFLHPDLPMGTQGPYVVMNQEAPPQMGFWDPFYTFNAQPNSQFRAYNGGNSDTHAYYMKRHTPEMKTVIRQTGAASTGYSNEYWSSHYQNGEDFFGYPPLGPSERIGTRLRSPALQRMSHHLLLQRPPFGTS</sequence>
<organism evidence="1 2">
    <name type="scientific">Cuscuta australis</name>
    <dbReference type="NCBI Taxonomy" id="267555"/>
    <lineage>
        <taxon>Eukaryota</taxon>
        <taxon>Viridiplantae</taxon>
        <taxon>Streptophyta</taxon>
        <taxon>Embryophyta</taxon>
        <taxon>Tracheophyta</taxon>
        <taxon>Spermatophyta</taxon>
        <taxon>Magnoliopsida</taxon>
        <taxon>eudicotyledons</taxon>
        <taxon>Gunneridae</taxon>
        <taxon>Pentapetalae</taxon>
        <taxon>asterids</taxon>
        <taxon>lamiids</taxon>
        <taxon>Solanales</taxon>
        <taxon>Convolvulaceae</taxon>
        <taxon>Cuscuteae</taxon>
        <taxon>Cuscuta</taxon>
        <taxon>Cuscuta subgen. Grammica</taxon>
        <taxon>Cuscuta sect. Cleistogrammica</taxon>
    </lineage>
</organism>
<protein>
    <submittedName>
        <fullName evidence="1">Uncharacterized protein</fullName>
    </submittedName>
</protein>
<evidence type="ECO:0000313" key="2">
    <source>
        <dbReference type="Proteomes" id="UP000249390"/>
    </source>
</evidence>
<gene>
    <name evidence="1" type="ORF">DM860_015385</name>
</gene>
<accession>A0A328DL27</accession>
<reference evidence="1 2" key="1">
    <citation type="submission" date="2018-06" db="EMBL/GenBank/DDBJ databases">
        <title>The Genome of Cuscuta australis (Dodder) Provides Insight into the Evolution of Plant Parasitism.</title>
        <authorList>
            <person name="Liu H."/>
        </authorList>
    </citation>
    <scope>NUCLEOTIDE SEQUENCE [LARGE SCALE GENOMIC DNA]</scope>
    <source>
        <strain evidence="2">cv. Yunnan</strain>
        <tissue evidence="1">Vines</tissue>
    </source>
</reference>
<name>A0A328DL27_9ASTE</name>
<dbReference type="AlphaFoldDB" id="A0A328DL27"/>
<keyword evidence="2" id="KW-1185">Reference proteome</keyword>
<dbReference type="EMBL" id="NQVE01000123">
    <property type="protein sequence ID" value="RAL46392.1"/>
    <property type="molecule type" value="Genomic_DNA"/>
</dbReference>
<evidence type="ECO:0000313" key="1">
    <source>
        <dbReference type="EMBL" id="RAL46392.1"/>
    </source>
</evidence>